<dbReference type="GO" id="GO:0005634">
    <property type="term" value="C:nucleus"/>
    <property type="evidence" value="ECO:0007669"/>
    <property type="project" value="UniProtKB-SubCell"/>
</dbReference>
<dbReference type="PANTHER" id="PTHR31945">
    <property type="entry name" value="TRANSCRIPTION FACTOR SCREAM2-RELATED"/>
    <property type="match status" value="1"/>
</dbReference>
<keyword evidence="4" id="KW-0539">Nucleus</keyword>
<dbReference type="AlphaFoldDB" id="A0AAV8U7B7"/>
<comment type="subcellular location">
    <subcellularLocation>
        <location evidence="1">Nucleus</location>
    </subcellularLocation>
</comment>
<dbReference type="SMART" id="SM00353">
    <property type="entry name" value="HLH"/>
    <property type="match status" value="1"/>
</dbReference>
<dbReference type="Proteomes" id="UP001159364">
    <property type="component" value="Linkage Group LG01"/>
</dbReference>
<feature type="compositionally biased region" description="Polar residues" evidence="6">
    <location>
        <begin position="222"/>
        <end position="231"/>
    </location>
</feature>
<evidence type="ECO:0000256" key="6">
    <source>
        <dbReference type="SAM" id="MobiDB-lite"/>
    </source>
</evidence>
<evidence type="ECO:0000256" key="3">
    <source>
        <dbReference type="ARBA" id="ARBA00023163"/>
    </source>
</evidence>
<feature type="region of interest" description="Disordered" evidence="6">
    <location>
        <begin position="222"/>
        <end position="250"/>
    </location>
</feature>
<dbReference type="PROSITE" id="PS50888">
    <property type="entry name" value="BHLH"/>
    <property type="match status" value="1"/>
</dbReference>
<dbReference type="SUPFAM" id="SSF47459">
    <property type="entry name" value="HLH, helix-loop-helix DNA-binding domain"/>
    <property type="match status" value="1"/>
</dbReference>
<dbReference type="PANTHER" id="PTHR31945:SF63">
    <property type="entry name" value="TRANSCRIPTION FACTOR BHLH90"/>
    <property type="match status" value="1"/>
</dbReference>
<organism evidence="8 9">
    <name type="scientific">Erythroxylum novogranatense</name>
    <dbReference type="NCBI Taxonomy" id="1862640"/>
    <lineage>
        <taxon>Eukaryota</taxon>
        <taxon>Viridiplantae</taxon>
        <taxon>Streptophyta</taxon>
        <taxon>Embryophyta</taxon>
        <taxon>Tracheophyta</taxon>
        <taxon>Spermatophyta</taxon>
        <taxon>Magnoliopsida</taxon>
        <taxon>eudicotyledons</taxon>
        <taxon>Gunneridae</taxon>
        <taxon>Pentapetalae</taxon>
        <taxon>rosids</taxon>
        <taxon>fabids</taxon>
        <taxon>Malpighiales</taxon>
        <taxon>Erythroxylaceae</taxon>
        <taxon>Erythroxylum</taxon>
    </lineage>
</organism>
<sequence>MKRLERAVEWLRPLVDTKAWDYCVVWKLGDDPSRFIEWLGCCCNGGGDGGNSAGQYKFDNVKEEKREDEDLAQFCRDIHLKHVVRTKSCEALAKFPAYMPLYSGIHGEVVISNQPKWINNHDSAPDSISSLKLVGTQVLIPVTSGLIELFAARRIEEDQRLVHLIKMKCNITIEQEAMAAKAYFSVGKNDKSEREDDVQKLSNFSHLLCFNPQIRVLPSVTQPAANPSFEGSSSSSNPEHPVSDTHSCHLYPNEKSKQLIHPASGSRKSKYSDHFLSKQGGSFSECNNKIAKPTQKSERLANQSKNLLAERNRRFRIREGFHVLRAIVPKITKMDKASVLGDAIDYICELLKEVNKLQDEFREIEEEEKKGYREKQEALQQNSNTWTFVDKNQCFSYLGGNNKAEMLVEVKEIGSRVFLIKFCSKWKRGGFRRLIEVVNSWELQVLDANMTTFHGNVLAILTVEAAKNDVHPRRMTESLIELTM</sequence>
<dbReference type="InterPro" id="IPR036638">
    <property type="entry name" value="HLH_DNA-bd_sf"/>
</dbReference>
<protein>
    <recommendedName>
        <fullName evidence="7">BHLH domain-containing protein</fullName>
    </recommendedName>
</protein>
<dbReference type="InterPro" id="IPR054502">
    <property type="entry name" value="bHLH-TF_ACT-like_plant"/>
</dbReference>
<dbReference type="Gene3D" id="4.10.280.10">
    <property type="entry name" value="Helix-loop-helix DNA-binding domain"/>
    <property type="match status" value="1"/>
</dbReference>
<keyword evidence="9" id="KW-1185">Reference proteome</keyword>
<evidence type="ECO:0000313" key="8">
    <source>
        <dbReference type="EMBL" id="KAJ8773835.1"/>
    </source>
</evidence>
<dbReference type="InterPro" id="IPR051358">
    <property type="entry name" value="TF_AMS/ICE1/BHLH6-like"/>
</dbReference>
<dbReference type="Pfam" id="PF00010">
    <property type="entry name" value="HLH"/>
    <property type="match status" value="1"/>
</dbReference>
<dbReference type="Pfam" id="PF14215">
    <property type="entry name" value="bHLH-MYC_N"/>
    <property type="match status" value="1"/>
</dbReference>
<evidence type="ECO:0000256" key="1">
    <source>
        <dbReference type="ARBA" id="ARBA00004123"/>
    </source>
</evidence>
<evidence type="ECO:0000256" key="2">
    <source>
        <dbReference type="ARBA" id="ARBA00023015"/>
    </source>
</evidence>
<dbReference type="InterPro" id="IPR025610">
    <property type="entry name" value="MYC/MYB_N"/>
</dbReference>
<dbReference type="EMBL" id="JAIWQS010000001">
    <property type="protein sequence ID" value="KAJ8773835.1"/>
    <property type="molecule type" value="Genomic_DNA"/>
</dbReference>
<evidence type="ECO:0000313" key="9">
    <source>
        <dbReference type="Proteomes" id="UP001159364"/>
    </source>
</evidence>
<dbReference type="Pfam" id="PF22754">
    <property type="entry name" value="bHLH-TF_ACT-like_plant"/>
    <property type="match status" value="1"/>
</dbReference>
<gene>
    <name evidence="8" type="ORF">K2173_008298</name>
</gene>
<evidence type="ECO:0000256" key="5">
    <source>
        <dbReference type="SAM" id="Coils"/>
    </source>
</evidence>
<comment type="caution">
    <text evidence="8">The sequence shown here is derived from an EMBL/GenBank/DDBJ whole genome shotgun (WGS) entry which is preliminary data.</text>
</comment>
<feature type="domain" description="BHLH" evidence="7">
    <location>
        <begin position="301"/>
        <end position="350"/>
    </location>
</feature>
<evidence type="ECO:0000259" key="7">
    <source>
        <dbReference type="PROSITE" id="PS50888"/>
    </source>
</evidence>
<proteinExistence type="predicted"/>
<dbReference type="GO" id="GO:0046983">
    <property type="term" value="F:protein dimerization activity"/>
    <property type="evidence" value="ECO:0007669"/>
    <property type="project" value="InterPro"/>
</dbReference>
<keyword evidence="2" id="KW-0805">Transcription regulation</keyword>
<keyword evidence="5" id="KW-0175">Coiled coil</keyword>
<name>A0AAV8U7B7_9ROSI</name>
<dbReference type="GO" id="GO:0003700">
    <property type="term" value="F:DNA-binding transcription factor activity"/>
    <property type="evidence" value="ECO:0007669"/>
    <property type="project" value="TreeGrafter"/>
</dbReference>
<feature type="coiled-coil region" evidence="5">
    <location>
        <begin position="347"/>
        <end position="382"/>
    </location>
</feature>
<evidence type="ECO:0000256" key="4">
    <source>
        <dbReference type="ARBA" id="ARBA00023242"/>
    </source>
</evidence>
<dbReference type="GO" id="GO:0043565">
    <property type="term" value="F:sequence-specific DNA binding"/>
    <property type="evidence" value="ECO:0007669"/>
    <property type="project" value="TreeGrafter"/>
</dbReference>
<reference evidence="8 9" key="1">
    <citation type="submission" date="2021-09" db="EMBL/GenBank/DDBJ databases">
        <title>Genomic insights and catalytic innovation underlie evolution of tropane alkaloids biosynthesis.</title>
        <authorList>
            <person name="Wang Y.-J."/>
            <person name="Tian T."/>
            <person name="Huang J.-P."/>
            <person name="Huang S.-X."/>
        </authorList>
    </citation>
    <scope>NUCLEOTIDE SEQUENCE [LARGE SCALE GENOMIC DNA]</scope>
    <source>
        <strain evidence="8">KIB-2018</strain>
        <tissue evidence="8">Leaf</tissue>
    </source>
</reference>
<dbReference type="InterPro" id="IPR011598">
    <property type="entry name" value="bHLH_dom"/>
</dbReference>
<accession>A0AAV8U7B7</accession>
<keyword evidence="3" id="KW-0804">Transcription</keyword>
<feature type="compositionally biased region" description="Basic and acidic residues" evidence="6">
    <location>
        <begin position="241"/>
        <end position="250"/>
    </location>
</feature>